<dbReference type="EMBL" id="CP132942">
    <property type="protein sequence ID" value="XCB33306.1"/>
    <property type="molecule type" value="Genomic_DNA"/>
</dbReference>
<dbReference type="AlphaFoldDB" id="A0AAU7ZQV8"/>
<gene>
    <name evidence="1" type="ORF">RBB77_00055</name>
</gene>
<organism evidence="1">
    <name type="scientific">Tunturiibacter psychrotolerans</name>
    <dbReference type="NCBI Taxonomy" id="3069686"/>
    <lineage>
        <taxon>Bacteria</taxon>
        <taxon>Pseudomonadati</taxon>
        <taxon>Acidobacteriota</taxon>
        <taxon>Terriglobia</taxon>
        <taxon>Terriglobales</taxon>
        <taxon>Acidobacteriaceae</taxon>
        <taxon>Tunturiibacter</taxon>
    </lineage>
</organism>
<dbReference type="SUPFAM" id="SSF101908">
    <property type="entry name" value="Putative isomerase YbhE"/>
    <property type="match status" value="1"/>
</dbReference>
<reference evidence="1" key="2">
    <citation type="journal article" date="2024" name="Environ. Microbiol.">
        <title>Genome analysis and description of Tunturibacter gen. nov. expands the diversity of Terriglobia in tundra soils.</title>
        <authorList>
            <person name="Messyasz A."/>
            <person name="Mannisto M.K."/>
            <person name="Kerkhof L.J."/>
            <person name="Haggblom M.M."/>
        </authorList>
    </citation>
    <scope>NUCLEOTIDE SEQUENCE</scope>
    <source>
        <strain evidence="1">X5P6</strain>
    </source>
</reference>
<dbReference type="RefSeq" id="WP_353064144.1">
    <property type="nucleotide sequence ID" value="NZ_CP132942.1"/>
</dbReference>
<protein>
    <submittedName>
        <fullName evidence="1">Uncharacterized protein</fullName>
    </submittedName>
</protein>
<reference evidence="1" key="1">
    <citation type="submission" date="2023-08" db="EMBL/GenBank/DDBJ databases">
        <authorList>
            <person name="Messyasz A."/>
            <person name="Mannisto M.K."/>
            <person name="Kerkhof L.J."/>
            <person name="Haggblom M."/>
        </authorList>
    </citation>
    <scope>NUCLEOTIDE SEQUENCE</scope>
    <source>
        <strain evidence="1">X5P6</strain>
    </source>
</reference>
<evidence type="ECO:0000313" key="1">
    <source>
        <dbReference type="EMBL" id="XCB33306.1"/>
    </source>
</evidence>
<dbReference type="KEGG" id="tpsc:RBB77_00055"/>
<sequence length="347" mass="35414">MPLIVIAASTRSQDFAVIDFEKSPPKTTMVRASAAGNVVDCYGKLAAVGDWGSGTVTLFDISDPETPVKRGSVSTSLASVTAISIDDVHVLAAGRTGGEAQLVLISIANPQQPQIVSVFGHTGVTGTDSISGVVIRGNNALACATFGCLVMDYADASHPSGVGYPSSSSTIGLDGQVVGDFDGLNALITAPPTGWNGTQPVYAYLFSIAKGVPTPPVQQKEGGNLLSSVAVAEIPQGGHYLATADLSSVTIRAFPEGPKASVSFFVPEEGVSNTTVALKFLNNPAVAPFLAVANVTAEQGYLVTASFLVLQTGELTSTLTIATPNPVAKVALAPTLNPTLGITGWIA</sequence>
<proteinExistence type="predicted"/>
<name>A0AAU7ZQV8_9BACT</name>
<accession>A0AAU7ZQV8</accession>